<accession>A0A858RA08</accession>
<dbReference type="Proteomes" id="UP000501891">
    <property type="component" value="Chromosome"/>
</dbReference>
<keyword evidence="2" id="KW-1185">Reference proteome</keyword>
<dbReference type="InterPro" id="IPR009241">
    <property type="entry name" value="HigB-like"/>
</dbReference>
<sequence length="120" mass="13335">MREPKPVYWVGSGRKDVRAFPEDIRDAVGFALFAAQTGGKHPHAKPLAGFGSAGVLEIVEDGEGDTYRCVYTVRFSDAVYVLHAFQKKSKRGIETPQSEIALVRSRLKLAEDHYRGRRSG</sequence>
<evidence type="ECO:0000313" key="2">
    <source>
        <dbReference type="Proteomes" id="UP000501891"/>
    </source>
</evidence>
<dbReference type="AlphaFoldDB" id="A0A858RA08"/>
<reference evidence="1" key="1">
    <citation type="submission" date="2020-04" db="EMBL/GenBank/DDBJ databases">
        <title>A desert anoxygenic phototrophic bacterium fixes CO2 using RubisCO under aerobic conditions.</title>
        <authorList>
            <person name="Tang K."/>
        </authorList>
    </citation>
    <scope>NUCLEOTIDE SEQUENCE [LARGE SCALE GENOMIC DNA]</scope>
    <source>
        <strain evidence="1">MIMtkB3</strain>
    </source>
</reference>
<dbReference type="KEGG" id="acru:HHL28_16780"/>
<name>A0A858RA08_9PROT</name>
<dbReference type="EMBL" id="CP051775">
    <property type="protein sequence ID" value="QJE74499.1"/>
    <property type="molecule type" value="Genomic_DNA"/>
</dbReference>
<protein>
    <submittedName>
        <fullName evidence="1">Type II toxin-antitoxin system RelE/ParE family toxin</fullName>
    </submittedName>
</protein>
<gene>
    <name evidence="1" type="ORF">HHL28_16780</name>
</gene>
<evidence type="ECO:0000313" key="1">
    <source>
        <dbReference type="EMBL" id="QJE74499.1"/>
    </source>
</evidence>
<proteinExistence type="predicted"/>
<dbReference type="Pfam" id="PF05973">
    <property type="entry name" value="Gp49"/>
    <property type="match status" value="1"/>
</dbReference>
<organism evidence="1 2">
    <name type="scientific">Aerophototrophica crusticola</name>
    <dbReference type="NCBI Taxonomy" id="1709002"/>
    <lineage>
        <taxon>Bacteria</taxon>
        <taxon>Pseudomonadati</taxon>
        <taxon>Pseudomonadota</taxon>
        <taxon>Alphaproteobacteria</taxon>
        <taxon>Rhodospirillales</taxon>
        <taxon>Rhodospirillaceae</taxon>
        <taxon>Aerophototrophica</taxon>
    </lineage>
</organism>